<organism evidence="2 3">
    <name type="scientific">Lasiodiplodia theobromae</name>
    <dbReference type="NCBI Taxonomy" id="45133"/>
    <lineage>
        <taxon>Eukaryota</taxon>
        <taxon>Fungi</taxon>
        <taxon>Dikarya</taxon>
        <taxon>Ascomycota</taxon>
        <taxon>Pezizomycotina</taxon>
        <taxon>Dothideomycetes</taxon>
        <taxon>Dothideomycetes incertae sedis</taxon>
        <taxon>Botryosphaeriales</taxon>
        <taxon>Botryosphaeriaceae</taxon>
        <taxon>Lasiodiplodia</taxon>
    </lineage>
</organism>
<protein>
    <submittedName>
        <fullName evidence="2">Uncharacterized protein</fullName>
    </submittedName>
</protein>
<name>A0A5N5DRG7_9PEZI</name>
<evidence type="ECO:0000313" key="2">
    <source>
        <dbReference type="EMBL" id="KAB2580357.1"/>
    </source>
</evidence>
<gene>
    <name evidence="2" type="ORF">DBV05_g972</name>
</gene>
<keyword evidence="1" id="KW-0812">Transmembrane</keyword>
<keyword evidence="3" id="KW-1185">Reference proteome</keyword>
<dbReference type="AlphaFoldDB" id="A0A5N5DRG7"/>
<dbReference type="EMBL" id="VCHE01000003">
    <property type="protein sequence ID" value="KAB2580357.1"/>
    <property type="molecule type" value="Genomic_DNA"/>
</dbReference>
<comment type="caution">
    <text evidence="2">The sequence shown here is derived from an EMBL/GenBank/DDBJ whole genome shotgun (WGS) entry which is preliminary data.</text>
</comment>
<sequence length="83" mass="9070">MSTGFRDGLRVFAPSPAHRTPSLASLFIAVIAWTAFLFAIVAWAVNIHHFIHKDSLSQLLYDVAADSLYQQHGSIACAGFPAR</sequence>
<accession>A0A5N5DRG7</accession>
<evidence type="ECO:0000313" key="3">
    <source>
        <dbReference type="Proteomes" id="UP000325902"/>
    </source>
</evidence>
<reference evidence="2 3" key="1">
    <citation type="journal article" date="2019" name="Sci. Rep.">
        <title>A multi-omics analysis of the grapevine pathogen Lasiodiplodia theobromae reveals that temperature affects the expression of virulence- and pathogenicity-related genes.</title>
        <authorList>
            <person name="Felix C."/>
            <person name="Meneses R."/>
            <person name="Goncalves M.F.M."/>
            <person name="Tilleman L."/>
            <person name="Duarte A.S."/>
            <person name="Jorrin-Novo J.V."/>
            <person name="Van de Peer Y."/>
            <person name="Deforce D."/>
            <person name="Van Nieuwerburgh F."/>
            <person name="Esteves A.C."/>
            <person name="Alves A."/>
        </authorList>
    </citation>
    <scope>NUCLEOTIDE SEQUENCE [LARGE SCALE GENOMIC DNA]</scope>
    <source>
        <strain evidence="2 3">LA-SOL3</strain>
    </source>
</reference>
<evidence type="ECO:0000256" key="1">
    <source>
        <dbReference type="SAM" id="Phobius"/>
    </source>
</evidence>
<feature type="transmembrane region" description="Helical" evidence="1">
    <location>
        <begin position="23"/>
        <end position="45"/>
    </location>
</feature>
<dbReference type="Proteomes" id="UP000325902">
    <property type="component" value="Unassembled WGS sequence"/>
</dbReference>
<keyword evidence="1" id="KW-1133">Transmembrane helix</keyword>
<keyword evidence="1" id="KW-0472">Membrane</keyword>
<proteinExistence type="predicted"/>